<dbReference type="Proteomes" id="UP000192927">
    <property type="component" value="Unassembled WGS sequence"/>
</dbReference>
<feature type="region of interest" description="Disordered" evidence="1">
    <location>
        <begin position="978"/>
        <end position="1015"/>
    </location>
</feature>
<feature type="region of interest" description="Disordered" evidence="1">
    <location>
        <begin position="514"/>
        <end position="545"/>
    </location>
</feature>
<dbReference type="AlphaFoldDB" id="A0A1W5CSF6"/>
<feature type="region of interest" description="Disordered" evidence="1">
    <location>
        <begin position="413"/>
        <end position="448"/>
    </location>
</feature>
<organism evidence="3 4">
    <name type="scientific">Lasallia pustulata</name>
    <dbReference type="NCBI Taxonomy" id="136370"/>
    <lineage>
        <taxon>Eukaryota</taxon>
        <taxon>Fungi</taxon>
        <taxon>Dikarya</taxon>
        <taxon>Ascomycota</taxon>
        <taxon>Pezizomycotina</taxon>
        <taxon>Lecanoromycetes</taxon>
        <taxon>OSLEUM clade</taxon>
        <taxon>Umbilicariomycetidae</taxon>
        <taxon>Umbilicariales</taxon>
        <taxon>Umbilicariaceae</taxon>
        <taxon>Lasallia</taxon>
    </lineage>
</organism>
<dbReference type="Pfam" id="PF00646">
    <property type="entry name" value="F-box"/>
    <property type="match status" value="1"/>
</dbReference>
<feature type="region of interest" description="Disordered" evidence="1">
    <location>
        <begin position="692"/>
        <end position="715"/>
    </location>
</feature>
<feature type="compositionally biased region" description="Low complexity" evidence="1">
    <location>
        <begin position="527"/>
        <end position="542"/>
    </location>
</feature>
<accession>A0A1W5CSF6</accession>
<feature type="region of interest" description="Disordered" evidence="1">
    <location>
        <begin position="610"/>
        <end position="665"/>
    </location>
</feature>
<dbReference type="PROSITE" id="PS50181">
    <property type="entry name" value="FBOX"/>
    <property type="match status" value="1"/>
</dbReference>
<keyword evidence="4" id="KW-1185">Reference proteome</keyword>
<evidence type="ECO:0000259" key="2">
    <source>
        <dbReference type="PROSITE" id="PS50181"/>
    </source>
</evidence>
<name>A0A1W5CSF6_9LECA</name>
<protein>
    <submittedName>
        <fullName evidence="3">F-box domain</fullName>
    </submittedName>
</protein>
<proteinExistence type="predicted"/>
<evidence type="ECO:0000313" key="3">
    <source>
        <dbReference type="EMBL" id="SLM33720.1"/>
    </source>
</evidence>
<feature type="compositionally biased region" description="Polar residues" evidence="1">
    <location>
        <begin position="692"/>
        <end position="706"/>
    </location>
</feature>
<reference evidence="4" key="1">
    <citation type="submission" date="2017-03" db="EMBL/GenBank/DDBJ databases">
        <authorList>
            <person name="Sharma R."/>
            <person name="Thines M."/>
        </authorList>
    </citation>
    <scope>NUCLEOTIDE SEQUENCE [LARGE SCALE GENOMIC DNA]</scope>
</reference>
<feature type="region of interest" description="Disordered" evidence="1">
    <location>
        <begin position="262"/>
        <end position="305"/>
    </location>
</feature>
<sequence length="1047" mass="114317">MDRKGKGRAKGTIALMDLPLETLKAIVGYVPRKDLPSLARVSRELHPLASAEIYRVLDLKLTSRPSVDYNTPSTRVEDTLRTIVTSNHDYAQYIKFFGLSVSEHNRNDPYESHIFLSTILFLVLSKAKILESFRWAASKGLDDSVYHVLHKVPGLQHLHVRLEPVAAGLLENKAHPLIYPSSHHPPPPPSIHLSSAKLIQKQKTAVLVASRRTFSGFKHLSSLALLDIDHIEYAAEIARCLKGSSGTLKKLSLSFSKSLAMKARKPSAQHHGGDPDEDTETEPDEVDFDGAPNPPTTSGPPPVVSEADIRKERSAQDSMLARIFNLEQVPAAKKVDQVLEASAAATASVENPDRVFMQQLKDWMLQLKNSMLKLQGVSKTTGGGESVVALKSAQMVALKSIQKAVEKYLQNMEKNSKKPSNGSAKGPMNGILPKKSKPVPPMPSTQAGFSEFAKFGDSMPSSLVDPYWSNQLSQLSALSSMSGGLPTSATGKLPSGMYNFNSPYAVGEYPYVTGGPSQSPPKPPIYPHSHGSHGSSIHGPFGDVKKPKVLASSSSSLLPIFTGADVDAHTKETKKQEHIEDDKKELEQYFLEHEAEMEQKKGQDIANLMDEASNGEGGDSAKEVDEDSMDSKPSVPSDPKVDQQEDSMGVDIEHPDVIEDDSGDDQEMVDETEVATEVVTGEANGTLTPSLKQARLGTNGSPTHPISSSSTTTDGLSDAIPAGDVDHTMVDDHVAEVEAPKSTNQTMQEYLHSTHGLPLEEFSLYLIPIKASVIVRAIDLTILKRITLLNVGPQGAFWTLMTRLPSPIRLQSIFTDNVTPAFLACLDTFQGLTELLMLERGTKTEIETFAARTTVGIEDIRRRALKKHIRTLKRLMIKNDEDDAWDADARTVRLLTSKGAKLEELAIGFNLANYHLLMQSLPGLTALTAFRIVAFRSEDSCHWVINELRKFTVDNLSHCPRLRLRWLGINSHVSEIRRRGPGRAGRKGRAEGAVKPNVDAASSAEEDGDDSGAEGGGELLMDVVGPFKICEVEGVRIFEKDVLSGRL</sequence>
<feature type="compositionally biased region" description="Pro residues" evidence="1">
    <location>
        <begin position="292"/>
        <end position="303"/>
    </location>
</feature>
<feature type="compositionally biased region" description="Acidic residues" evidence="1">
    <location>
        <begin position="275"/>
        <end position="288"/>
    </location>
</feature>
<evidence type="ECO:0000256" key="1">
    <source>
        <dbReference type="SAM" id="MobiDB-lite"/>
    </source>
</evidence>
<evidence type="ECO:0000313" key="4">
    <source>
        <dbReference type="Proteomes" id="UP000192927"/>
    </source>
</evidence>
<feature type="domain" description="F-box" evidence="2">
    <location>
        <begin position="12"/>
        <end position="57"/>
    </location>
</feature>
<dbReference type="EMBL" id="FWEW01000090">
    <property type="protein sequence ID" value="SLM33720.1"/>
    <property type="molecule type" value="Genomic_DNA"/>
</dbReference>
<dbReference type="InterPro" id="IPR001810">
    <property type="entry name" value="F-box_dom"/>
</dbReference>